<keyword evidence="1" id="KW-1133">Transmembrane helix</keyword>
<dbReference type="AlphaFoldDB" id="A0A3A4N6I3"/>
<accession>A0A3A4N6I3</accession>
<evidence type="ECO:0000313" key="2">
    <source>
        <dbReference type="EMBL" id="RJP15329.1"/>
    </source>
</evidence>
<proteinExistence type="predicted"/>
<organism evidence="2 3">
    <name type="scientific">Streptococcus pseudopneumoniae</name>
    <dbReference type="NCBI Taxonomy" id="257758"/>
    <lineage>
        <taxon>Bacteria</taxon>
        <taxon>Bacillati</taxon>
        <taxon>Bacillota</taxon>
        <taxon>Bacilli</taxon>
        <taxon>Lactobacillales</taxon>
        <taxon>Streptococcaceae</taxon>
        <taxon>Streptococcus</taxon>
    </lineage>
</organism>
<evidence type="ECO:0000313" key="3">
    <source>
        <dbReference type="Proteomes" id="UP000265600"/>
    </source>
</evidence>
<evidence type="ECO:0000256" key="1">
    <source>
        <dbReference type="SAM" id="Phobius"/>
    </source>
</evidence>
<comment type="caution">
    <text evidence="2">The sequence shown here is derived from an EMBL/GenBank/DDBJ whole genome shotgun (WGS) entry which is preliminary data.</text>
</comment>
<reference evidence="3" key="1">
    <citation type="submission" date="2018-02" db="EMBL/GenBank/DDBJ databases">
        <authorList>
            <person name="Handem S."/>
        </authorList>
    </citation>
    <scope>NUCLEOTIDE SEQUENCE [LARGE SCALE GENOMIC DNA]</scope>
    <source>
        <strain evidence="3">Spain3473</strain>
    </source>
</reference>
<feature type="transmembrane region" description="Helical" evidence="1">
    <location>
        <begin position="38"/>
        <end position="62"/>
    </location>
</feature>
<protein>
    <submittedName>
        <fullName evidence="2">Uncharacterized protein</fullName>
    </submittedName>
</protein>
<keyword evidence="1" id="KW-0472">Membrane</keyword>
<name>A0A3A4N6I3_9STRE</name>
<sequence length="63" mass="7778">MVRCFLDSDKQKNRKPEPAVKEHFRKFPFYLFNCNQAFWLYCEFWLICQCSIWFNVVPAFFIS</sequence>
<dbReference type="Proteomes" id="UP000265600">
    <property type="component" value="Unassembled WGS sequence"/>
</dbReference>
<dbReference type="EMBL" id="PTTJ01000051">
    <property type="protein sequence ID" value="RJP15329.1"/>
    <property type="molecule type" value="Genomic_DNA"/>
</dbReference>
<keyword evidence="1" id="KW-0812">Transmembrane</keyword>
<gene>
    <name evidence="2" type="ORF">C5O69_01975</name>
</gene>